<protein>
    <submittedName>
        <fullName evidence="1">Uncharacterized protein</fullName>
    </submittedName>
</protein>
<evidence type="ECO:0000313" key="2">
    <source>
        <dbReference type="Proteomes" id="UP000824120"/>
    </source>
</evidence>
<name>A0A9J5WYZ0_SOLCO</name>
<reference evidence="1 2" key="1">
    <citation type="submission" date="2020-09" db="EMBL/GenBank/DDBJ databases">
        <title>De no assembly of potato wild relative species, Solanum commersonii.</title>
        <authorList>
            <person name="Cho K."/>
        </authorList>
    </citation>
    <scope>NUCLEOTIDE SEQUENCE [LARGE SCALE GENOMIC DNA]</scope>
    <source>
        <strain evidence="1">LZ3.2</strain>
        <tissue evidence="1">Leaf</tissue>
    </source>
</reference>
<keyword evidence="2" id="KW-1185">Reference proteome</keyword>
<organism evidence="1 2">
    <name type="scientific">Solanum commersonii</name>
    <name type="common">Commerson's wild potato</name>
    <name type="synonym">Commerson's nightshade</name>
    <dbReference type="NCBI Taxonomy" id="4109"/>
    <lineage>
        <taxon>Eukaryota</taxon>
        <taxon>Viridiplantae</taxon>
        <taxon>Streptophyta</taxon>
        <taxon>Embryophyta</taxon>
        <taxon>Tracheophyta</taxon>
        <taxon>Spermatophyta</taxon>
        <taxon>Magnoliopsida</taxon>
        <taxon>eudicotyledons</taxon>
        <taxon>Gunneridae</taxon>
        <taxon>Pentapetalae</taxon>
        <taxon>asterids</taxon>
        <taxon>lamiids</taxon>
        <taxon>Solanales</taxon>
        <taxon>Solanaceae</taxon>
        <taxon>Solanoideae</taxon>
        <taxon>Solaneae</taxon>
        <taxon>Solanum</taxon>
    </lineage>
</organism>
<comment type="caution">
    <text evidence="1">The sequence shown here is derived from an EMBL/GenBank/DDBJ whole genome shotgun (WGS) entry which is preliminary data.</text>
</comment>
<evidence type="ECO:0000313" key="1">
    <source>
        <dbReference type="EMBL" id="KAG5580276.1"/>
    </source>
</evidence>
<dbReference type="AlphaFoldDB" id="A0A9J5WYZ0"/>
<accession>A0A9J5WYZ0</accession>
<gene>
    <name evidence="1" type="ORF">H5410_050903</name>
</gene>
<sequence length="181" mass="20275">MRTHIYSFRLEGLRLEHDPLQPITFKPMKAILVVCGGYTMDTFILPQGFSLDGLRDVYVSPSTLGLAIAAKLQERVRNYPNKSIEVRLQKKSAEPVGKLCTYLGDSPSAMHRGYKVQTKGEQEVFWRDAEGVRRPQALTERLSILEQKAISKPIGDSPTSLGDLQAFISSFFLATLFLLAK</sequence>
<proteinExistence type="predicted"/>
<dbReference type="EMBL" id="JACXVP010000010">
    <property type="protein sequence ID" value="KAG5580276.1"/>
    <property type="molecule type" value="Genomic_DNA"/>
</dbReference>
<dbReference type="Proteomes" id="UP000824120">
    <property type="component" value="Chromosome 10"/>
</dbReference>